<dbReference type="InterPro" id="IPR011251">
    <property type="entry name" value="Luciferase-like_dom"/>
</dbReference>
<evidence type="ECO:0000256" key="1">
    <source>
        <dbReference type="ARBA" id="ARBA00022630"/>
    </source>
</evidence>
<dbReference type="RefSeq" id="WP_349300844.1">
    <property type="nucleotide sequence ID" value="NZ_JBEDNQ010000011.1"/>
</dbReference>
<keyword evidence="7" id="KW-1185">Reference proteome</keyword>
<gene>
    <name evidence="6" type="ORF">WIS52_25205</name>
</gene>
<sequence length="301" mass="32613">MADREHDPRFGIITPPTNVTHADLLRVWTEADQVPGIDDAWLFDHLMPIGGDLDGPAFEGWTMLSALAAATSRLRLGLLVTSNRIRPPALLAKIAATVDHVSGGRLEFGIGVGSRPDVPMARREYESHGLHFAAHTDAVAAFDEACTVIRRIWTSDSAFDFDGEHVRLTGAWGNPKPVQRPYPPIVIGGRAKATLRLVAKHADEWNYPGHDLADARERAAMLDRYCTEIDRDPATIVRSLVLPVGYDSPAEAHDTAGAALEAGFSHLVLAPPAPWPDGVAQWLADEIVAGHRPALTPGHAR</sequence>
<evidence type="ECO:0000256" key="3">
    <source>
        <dbReference type="ARBA" id="ARBA00023002"/>
    </source>
</evidence>
<organism evidence="6 7">
    <name type="scientific">Pseudonocardia nematodicida</name>
    <dbReference type="NCBI Taxonomy" id="1206997"/>
    <lineage>
        <taxon>Bacteria</taxon>
        <taxon>Bacillati</taxon>
        <taxon>Actinomycetota</taxon>
        <taxon>Actinomycetes</taxon>
        <taxon>Pseudonocardiales</taxon>
        <taxon>Pseudonocardiaceae</taxon>
        <taxon>Pseudonocardia</taxon>
    </lineage>
</organism>
<dbReference type="PANTHER" id="PTHR42847">
    <property type="entry name" value="ALKANESULFONATE MONOOXYGENASE"/>
    <property type="match status" value="1"/>
</dbReference>
<feature type="domain" description="Luciferase-like" evidence="5">
    <location>
        <begin position="12"/>
        <end position="261"/>
    </location>
</feature>
<evidence type="ECO:0000256" key="2">
    <source>
        <dbReference type="ARBA" id="ARBA00022643"/>
    </source>
</evidence>
<dbReference type="Proteomes" id="UP001494902">
    <property type="component" value="Unassembled WGS sequence"/>
</dbReference>
<evidence type="ECO:0000313" key="7">
    <source>
        <dbReference type="Proteomes" id="UP001494902"/>
    </source>
</evidence>
<keyword evidence="3" id="KW-0560">Oxidoreductase</keyword>
<comment type="caution">
    <text evidence="6">The sequence shown here is derived from an EMBL/GenBank/DDBJ whole genome shotgun (WGS) entry which is preliminary data.</text>
</comment>
<evidence type="ECO:0000256" key="4">
    <source>
        <dbReference type="ARBA" id="ARBA00023033"/>
    </source>
</evidence>
<dbReference type="EMBL" id="JBEDNQ010000011">
    <property type="protein sequence ID" value="MEQ3553786.1"/>
    <property type="molecule type" value="Genomic_DNA"/>
</dbReference>
<keyword evidence="2" id="KW-0288">FMN</keyword>
<proteinExistence type="predicted"/>
<name>A0ABV1KH59_9PSEU</name>
<keyword evidence="1" id="KW-0285">Flavoprotein</keyword>
<dbReference type="Gene3D" id="3.20.20.30">
    <property type="entry name" value="Luciferase-like domain"/>
    <property type="match status" value="1"/>
</dbReference>
<dbReference type="Pfam" id="PF00296">
    <property type="entry name" value="Bac_luciferase"/>
    <property type="match status" value="1"/>
</dbReference>
<keyword evidence="4" id="KW-0503">Monooxygenase</keyword>
<evidence type="ECO:0000259" key="5">
    <source>
        <dbReference type="Pfam" id="PF00296"/>
    </source>
</evidence>
<accession>A0ABV1KH59</accession>
<evidence type="ECO:0000313" key="6">
    <source>
        <dbReference type="EMBL" id="MEQ3553786.1"/>
    </source>
</evidence>
<dbReference type="SUPFAM" id="SSF51679">
    <property type="entry name" value="Bacterial luciferase-like"/>
    <property type="match status" value="1"/>
</dbReference>
<dbReference type="PANTHER" id="PTHR42847:SF4">
    <property type="entry name" value="ALKANESULFONATE MONOOXYGENASE-RELATED"/>
    <property type="match status" value="1"/>
</dbReference>
<protein>
    <submittedName>
        <fullName evidence="6">LLM class flavin-dependent oxidoreductase</fullName>
    </submittedName>
</protein>
<reference evidence="6 7" key="1">
    <citation type="submission" date="2024-03" db="EMBL/GenBank/DDBJ databases">
        <title>Draft genome sequence of Pseudonocardia nematodicida JCM 31783.</title>
        <authorList>
            <person name="Butdee W."/>
            <person name="Duangmal K."/>
        </authorList>
    </citation>
    <scope>NUCLEOTIDE SEQUENCE [LARGE SCALE GENOMIC DNA]</scope>
    <source>
        <strain evidence="6 7">JCM 31783</strain>
    </source>
</reference>
<dbReference type="InterPro" id="IPR036661">
    <property type="entry name" value="Luciferase-like_sf"/>
</dbReference>
<dbReference type="InterPro" id="IPR050172">
    <property type="entry name" value="SsuD_RutA_monooxygenase"/>
</dbReference>